<evidence type="ECO:0000313" key="2">
    <source>
        <dbReference type="Proteomes" id="UP000004471"/>
    </source>
</evidence>
<organism evidence="1 2">
    <name type="scientific">Pseudomonas syringae pv. japonica str. M301072</name>
    <dbReference type="NCBI Taxonomy" id="629262"/>
    <lineage>
        <taxon>Bacteria</taxon>
        <taxon>Pseudomonadati</taxon>
        <taxon>Pseudomonadota</taxon>
        <taxon>Gammaproteobacteria</taxon>
        <taxon>Pseudomonadales</taxon>
        <taxon>Pseudomonadaceae</taxon>
        <taxon>Pseudomonas</taxon>
        <taxon>Pseudomonas syringae</taxon>
    </lineage>
</organism>
<dbReference type="SUPFAM" id="SSF56801">
    <property type="entry name" value="Acetyl-CoA synthetase-like"/>
    <property type="match status" value="1"/>
</dbReference>
<reference evidence="1 2" key="1">
    <citation type="journal article" date="2011" name="PLoS Pathog.">
        <title>Dynamic evolution of pathogenicity revealed by sequencing and comparative genomics of 19 Pseudomonas syringae isolates.</title>
        <authorList>
            <person name="Baltrus D.A."/>
            <person name="Nishimura M.T."/>
            <person name="Romanchuk A."/>
            <person name="Chang J.H."/>
            <person name="Mukhtar M.S."/>
            <person name="Cherkis K."/>
            <person name="Roach J."/>
            <person name="Grant S.R."/>
            <person name="Jones C.D."/>
            <person name="Dangl J.L."/>
        </authorList>
    </citation>
    <scope>NUCLEOTIDE SEQUENCE [LARGE SCALE GENOMIC DNA]</scope>
    <source>
        <strain evidence="2">M301072PT</strain>
    </source>
</reference>
<accession>F3FZ39</accession>
<gene>
    <name evidence="1" type="ORF">PSYJA_43291</name>
</gene>
<comment type="caution">
    <text evidence="1">The sequence shown here is derived from an EMBL/GenBank/DDBJ whole genome shotgun (WGS) entry which is preliminary data.</text>
</comment>
<name>F3FZ39_PSESX</name>
<dbReference type="Gene3D" id="3.40.50.980">
    <property type="match status" value="1"/>
</dbReference>
<proteinExistence type="predicted"/>
<dbReference type="Proteomes" id="UP000004471">
    <property type="component" value="Unassembled WGS sequence"/>
</dbReference>
<dbReference type="EMBL" id="AEAH01003676">
    <property type="protein sequence ID" value="EGH35481.1"/>
    <property type="molecule type" value="Genomic_DNA"/>
</dbReference>
<protein>
    <submittedName>
        <fullName evidence="1">Amino acid adenylation</fullName>
    </submittedName>
</protein>
<feature type="non-terminal residue" evidence="1">
    <location>
        <position position="1"/>
    </location>
</feature>
<dbReference type="AlphaFoldDB" id="F3FZ39"/>
<evidence type="ECO:0000313" key="1">
    <source>
        <dbReference type="EMBL" id="EGH35481.1"/>
    </source>
</evidence>
<feature type="non-terminal residue" evidence="1">
    <location>
        <position position="46"/>
    </location>
</feature>
<sequence>VWEIWGALLHGGHLVIVPQLVSRSPEDFYTLLCSTGVTVLNQTPSA</sequence>